<dbReference type="InParanoid" id="A0A200PU42"/>
<name>A0A200PU42_MACCD</name>
<keyword evidence="3" id="KW-1185">Reference proteome</keyword>
<dbReference type="AlphaFoldDB" id="A0A200PU42"/>
<comment type="caution">
    <text evidence="2">The sequence shown here is derived from an EMBL/GenBank/DDBJ whole genome shotgun (WGS) entry which is preliminary data.</text>
</comment>
<gene>
    <name evidence="2" type="ORF">BVC80_9071g48</name>
</gene>
<organism evidence="2 3">
    <name type="scientific">Macleaya cordata</name>
    <name type="common">Five-seeded plume-poppy</name>
    <name type="synonym">Bocconia cordata</name>
    <dbReference type="NCBI Taxonomy" id="56857"/>
    <lineage>
        <taxon>Eukaryota</taxon>
        <taxon>Viridiplantae</taxon>
        <taxon>Streptophyta</taxon>
        <taxon>Embryophyta</taxon>
        <taxon>Tracheophyta</taxon>
        <taxon>Spermatophyta</taxon>
        <taxon>Magnoliopsida</taxon>
        <taxon>Ranunculales</taxon>
        <taxon>Papaveraceae</taxon>
        <taxon>Papaveroideae</taxon>
        <taxon>Macleaya</taxon>
    </lineage>
</organism>
<feature type="region of interest" description="Disordered" evidence="1">
    <location>
        <begin position="29"/>
        <end position="54"/>
    </location>
</feature>
<dbReference type="EMBL" id="MVGT01004039">
    <property type="protein sequence ID" value="OVA01724.1"/>
    <property type="molecule type" value="Genomic_DNA"/>
</dbReference>
<proteinExistence type="predicted"/>
<sequence length="205" mass="23174">MFFSRHNNKEVIKFSSSTSSLKYQILKKPDAAKKDHHHHHQYQTSSSNKVLKPLPRTFSKNSQGSFKAAGIITTATTTSKMRAAATNIRRNTQSNTYDKEMPAASNNYSFDDEFSQVNNEQSSTPVWLKSILLEGDDHHHEGIKQGTERSFYVVEGMGVEKNNCGGHGDDHSNSFKVEAGNKEDDYWNDLYLDDDLWPVLAGEEQ</sequence>
<reference evidence="2 3" key="1">
    <citation type="journal article" date="2017" name="Mol. Plant">
        <title>The Genome of Medicinal Plant Macleaya cordata Provides New Insights into Benzylisoquinoline Alkaloids Metabolism.</title>
        <authorList>
            <person name="Liu X."/>
            <person name="Liu Y."/>
            <person name="Huang P."/>
            <person name="Ma Y."/>
            <person name="Qing Z."/>
            <person name="Tang Q."/>
            <person name="Cao H."/>
            <person name="Cheng P."/>
            <person name="Zheng Y."/>
            <person name="Yuan Z."/>
            <person name="Zhou Y."/>
            <person name="Liu J."/>
            <person name="Tang Z."/>
            <person name="Zhuo Y."/>
            <person name="Zhang Y."/>
            <person name="Yu L."/>
            <person name="Huang J."/>
            <person name="Yang P."/>
            <person name="Peng Q."/>
            <person name="Zhang J."/>
            <person name="Jiang W."/>
            <person name="Zhang Z."/>
            <person name="Lin K."/>
            <person name="Ro D.K."/>
            <person name="Chen X."/>
            <person name="Xiong X."/>
            <person name="Shang Y."/>
            <person name="Huang S."/>
            <person name="Zeng J."/>
        </authorList>
    </citation>
    <scope>NUCLEOTIDE SEQUENCE [LARGE SCALE GENOMIC DNA]</scope>
    <source>
        <strain evidence="3">cv. BLH2017</strain>
        <tissue evidence="2">Root</tissue>
    </source>
</reference>
<evidence type="ECO:0000313" key="3">
    <source>
        <dbReference type="Proteomes" id="UP000195402"/>
    </source>
</evidence>
<evidence type="ECO:0000256" key="1">
    <source>
        <dbReference type="SAM" id="MobiDB-lite"/>
    </source>
</evidence>
<evidence type="ECO:0000313" key="2">
    <source>
        <dbReference type="EMBL" id="OVA01724.1"/>
    </source>
</evidence>
<accession>A0A200PU42</accession>
<dbReference type="Proteomes" id="UP000195402">
    <property type="component" value="Unassembled WGS sequence"/>
</dbReference>
<protein>
    <submittedName>
        <fullName evidence="2">Uncharacterized protein</fullName>
    </submittedName>
</protein>